<evidence type="ECO:0008006" key="3">
    <source>
        <dbReference type="Google" id="ProtNLM"/>
    </source>
</evidence>
<accession>A0A7W3SS66</accession>
<dbReference type="RefSeq" id="WP_182535178.1">
    <property type="nucleotide sequence ID" value="NZ_JACJIP010000009.1"/>
</dbReference>
<protein>
    <recommendedName>
        <fullName evidence="3">NAD/NADP transhydrogenase alpha subunit</fullName>
    </recommendedName>
</protein>
<evidence type="ECO:0000313" key="1">
    <source>
        <dbReference type="EMBL" id="MBA9085276.1"/>
    </source>
</evidence>
<comment type="caution">
    <text evidence="1">The sequence shown here is derived from an EMBL/GenBank/DDBJ whole genome shotgun (WGS) entry which is preliminary data.</text>
</comment>
<proteinExistence type="predicted"/>
<reference evidence="1 2" key="1">
    <citation type="submission" date="2020-08" db="EMBL/GenBank/DDBJ databases">
        <title>Genomic Encyclopedia of Type Strains, Phase III (KMG-III): the genomes of soil and plant-associated and newly described type strains.</title>
        <authorList>
            <person name="Whitman W."/>
        </authorList>
    </citation>
    <scope>NUCLEOTIDE SEQUENCE [LARGE SCALE GENOMIC DNA]</scope>
    <source>
        <strain evidence="1 2">CECT 8693</strain>
    </source>
</reference>
<dbReference type="EMBL" id="JACJIP010000009">
    <property type="protein sequence ID" value="MBA9085276.1"/>
    <property type="molecule type" value="Genomic_DNA"/>
</dbReference>
<evidence type="ECO:0000313" key="2">
    <source>
        <dbReference type="Proteomes" id="UP000567067"/>
    </source>
</evidence>
<gene>
    <name evidence="1" type="ORF">FHR92_001742</name>
</gene>
<sequence>MKCISVYTDNFEMFSDVFEKVMEIDLKENDEQELEGILVSDSGEVPAHYLERMSVKPEVVVMKDRDKGVMILQHGKVFEILIPSEGDHDFSEAAPASL</sequence>
<organism evidence="1 2">
    <name type="scientific">Fontibacillus solani</name>
    <dbReference type="NCBI Taxonomy" id="1572857"/>
    <lineage>
        <taxon>Bacteria</taxon>
        <taxon>Bacillati</taxon>
        <taxon>Bacillota</taxon>
        <taxon>Bacilli</taxon>
        <taxon>Bacillales</taxon>
        <taxon>Paenibacillaceae</taxon>
        <taxon>Fontibacillus</taxon>
    </lineage>
</organism>
<dbReference type="AlphaFoldDB" id="A0A7W3SS66"/>
<name>A0A7W3SS66_9BACL</name>
<keyword evidence="2" id="KW-1185">Reference proteome</keyword>
<dbReference type="Proteomes" id="UP000567067">
    <property type="component" value="Unassembled WGS sequence"/>
</dbReference>